<reference evidence="2 3" key="1">
    <citation type="submission" date="2024-07" db="EMBL/GenBank/DDBJ databases">
        <title>Section-level genome sequencing and comparative genomics of Aspergillus sections Usti and Cavernicolus.</title>
        <authorList>
            <consortium name="Lawrence Berkeley National Laboratory"/>
            <person name="Nybo J.L."/>
            <person name="Vesth T.C."/>
            <person name="Theobald S."/>
            <person name="Frisvad J.C."/>
            <person name="Larsen T.O."/>
            <person name="Kjaerboelling I."/>
            <person name="Rothschild-Mancinelli K."/>
            <person name="Lyhne E.K."/>
            <person name="Kogle M.E."/>
            <person name="Barry K."/>
            <person name="Clum A."/>
            <person name="Na H."/>
            <person name="Ledsgaard L."/>
            <person name="Lin J."/>
            <person name="Lipzen A."/>
            <person name="Kuo A."/>
            <person name="Riley R."/>
            <person name="Mondo S."/>
            <person name="Labutti K."/>
            <person name="Haridas S."/>
            <person name="Pangalinan J."/>
            <person name="Salamov A.A."/>
            <person name="Simmons B.A."/>
            <person name="Magnuson J.K."/>
            <person name="Chen J."/>
            <person name="Drula E."/>
            <person name="Henrissat B."/>
            <person name="Wiebenga A."/>
            <person name="Lubbers R.J."/>
            <person name="Gomes A.C."/>
            <person name="Makela M.R."/>
            <person name="Stajich J."/>
            <person name="Grigoriev I.V."/>
            <person name="Mortensen U.H."/>
            <person name="De Vries R.P."/>
            <person name="Baker S.E."/>
            <person name="Andersen M.R."/>
        </authorList>
    </citation>
    <scope>NUCLEOTIDE SEQUENCE [LARGE SCALE GENOMIC DNA]</scope>
    <source>
        <strain evidence="2 3">CBS 209.92</strain>
    </source>
</reference>
<feature type="compositionally biased region" description="Basic and acidic residues" evidence="1">
    <location>
        <begin position="107"/>
        <end position="119"/>
    </location>
</feature>
<comment type="caution">
    <text evidence="2">The sequence shown here is derived from an EMBL/GenBank/DDBJ whole genome shotgun (WGS) entry which is preliminary data.</text>
</comment>
<dbReference type="EMBL" id="JBFTWV010000021">
    <property type="protein sequence ID" value="KAL2797193.1"/>
    <property type="molecule type" value="Genomic_DNA"/>
</dbReference>
<sequence>MTLISTLQQLKARSVHITTYPTPRSVMETRAVLAALQRFGEVVTFRNLKYDPTNTAPQKEKTTIVIFDSDDAAQAAISASPLQVPIIKRSSSVLPADPHPHHSHSRNHPDPRSEPDYHTESPQQPTRDPNEFTLNLFMRPARHNHTMALRRNPFHTSFSKPDPKGAIHKDLMKTGIEPSLRALADVPAAKKEFLPLAQRESVAEWSERVGAGSLMRLLAKGVGGKDAAVDVRGKEMEGKEETEHEGGEKEDMKKGG</sequence>
<feature type="compositionally biased region" description="Basic and acidic residues" evidence="1">
    <location>
        <begin position="227"/>
        <end position="256"/>
    </location>
</feature>
<evidence type="ECO:0000256" key="1">
    <source>
        <dbReference type="SAM" id="MobiDB-lite"/>
    </source>
</evidence>
<organism evidence="2 3">
    <name type="scientific">Aspergillus keveii</name>
    <dbReference type="NCBI Taxonomy" id="714993"/>
    <lineage>
        <taxon>Eukaryota</taxon>
        <taxon>Fungi</taxon>
        <taxon>Dikarya</taxon>
        <taxon>Ascomycota</taxon>
        <taxon>Pezizomycotina</taxon>
        <taxon>Eurotiomycetes</taxon>
        <taxon>Eurotiomycetidae</taxon>
        <taxon>Eurotiales</taxon>
        <taxon>Aspergillaceae</taxon>
        <taxon>Aspergillus</taxon>
        <taxon>Aspergillus subgen. Nidulantes</taxon>
    </lineage>
</organism>
<feature type="region of interest" description="Disordered" evidence="1">
    <location>
        <begin position="225"/>
        <end position="256"/>
    </location>
</feature>
<evidence type="ECO:0000313" key="3">
    <source>
        <dbReference type="Proteomes" id="UP001610563"/>
    </source>
</evidence>
<name>A0ABR4GDU6_9EURO</name>
<protein>
    <recommendedName>
        <fullName evidence="4">RRM domain-containing protein</fullName>
    </recommendedName>
</protein>
<evidence type="ECO:0008006" key="4">
    <source>
        <dbReference type="Google" id="ProtNLM"/>
    </source>
</evidence>
<evidence type="ECO:0000313" key="2">
    <source>
        <dbReference type="EMBL" id="KAL2797193.1"/>
    </source>
</evidence>
<accession>A0ABR4GDU6</accession>
<keyword evidence="3" id="KW-1185">Reference proteome</keyword>
<dbReference type="Proteomes" id="UP001610563">
    <property type="component" value="Unassembled WGS sequence"/>
</dbReference>
<feature type="region of interest" description="Disordered" evidence="1">
    <location>
        <begin position="92"/>
        <end position="131"/>
    </location>
</feature>
<proteinExistence type="predicted"/>
<gene>
    <name evidence="2" type="ORF">BJX66DRAFT_114306</name>
</gene>